<dbReference type="RefSeq" id="WP_057758851.1">
    <property type="nucleotide sequence ID" value="NZ_LJYG01000112.1"/>
</dbReference>
<keyword evidence="1" id="KW-0812">Transmembrane</keyword>
<dbReference type="Proteomes" id="UP000051936">
    <property type="component" value="Unassembled WGS sequence"/>
</dbReference>
<dbReference type="EMBL" id="LJYG01000112">
    <property type="protein sequence ID" value="KRQ01121.1"/>
    <property type="molecule type" value="Genomic_DNA"/>
</dbReference>
<dbReference type="AlphaFoldDB" id="A0A0R3CTX5"/>
<feature type="transmembrane region" description="Helical" evidence="1">
    <location>
        <begin position="445"/>
        <end position="466"/>
    </location>
</feature>
<dbReference type="Pfam" id="PF03929">
    <property type="entry name" value="PepSY_TM"/>
    <property type="match status" value="1"/>
</dbReference>
<keyword evidence="3" id="KW-1185">Reference proteome</keyword>
<reference evidence="2 3" key="1">
    <citation type="submission" date="2015-09" db="EMBL/GenBank/DDBJ databases">
        <title>Draft Genome Sequence of Bradyrhizobium manausense Strain BR 3351T, a Novel Symbiotic Nitrogen-Fixing Alphaproteobacterium Isolated from Brazilian Amazon Rain Forest.</title>
        <authorList>
            <person name="De Araujo J.L."/>
            <person name="Zilli J.E."/>
        </authorList>
    </citation>
    <scope>NUCLEOTIDE SEQUENCE [LARGE SCALE GENOMIC DNA]</scope>
    <source>
        <strain evidence="2 3">BR3351</strain>
    </source>
</reference>
<evidence type="ECO:0000313" key="3">
    <source>
        <dbReference type="Proteomes" id="UP000051936"/>
    </source>
</evidence>
<proteinExistence type="predicted"/>
<feature type="transmembrane region" description="Helical" evidence="1">
    <location>
        <begin position="251"/>
        <end position="270"/>
    </location>
</feature>
<dbReference type="PANTHER" id="PTHR34219:SF6">
    <property type="entry name" value="BLR3280 PROTEIN"/>
    <property type="match status" value="1"/>
</dbReference>
<name>A0A0R3CTX5_9BRAD</name>
<comment type="caution">
    <text evidence="2">The sequence shown here is derived from an EMBL/GenBank/DDBJ whole genome shotgun (WGS) entry which is preliminary data.</text>
</comment>
<evidence type="ECO:0008006" key="4">
    <source>
        <dbReference type="Google" id="ProtNLM"/>
    </source>
</evidence>
<evidence type="ECO:0000313" key="2">
    <source>
        <dbReference type="EMBL" id="KRQ01121.1"/>
    </source>
</evidence>
<gene>
    <name evidence="2" type="ORF">AOQ71_39790</name>
</gene>
<dbReference type="InterPro" id="IPR005625">
    <property type="entry name" value="PepSY-ass_TM"/>
</dbReference>
<dbReference type="STRING" id="989370.AOQ71_39790"/>
<feature type="transmembrane region" description="Helical" evidence="1">
    <location>
        <begin position="210"/>
        <end position="231"/>
    </location>
</feature>
<organism evidence="2 3">
    <name type="scientific">Bradyrhizobium manausense</name>
    <dbReference type="NCBI Taxonomy" id="989370"/>
    <lineage>
        <taxon>Bacteria</taxon>
        <taxon>Pseudomonadati</taxon>
        <taxon>Pseudomonadota</taxon>
        <taxon>Alphaproteobacteria</taxon>
        <taxon>Hyphomicrobiales</taxon>
        <taxon>Nitrobacteraceae</taxon>
        <taxon>Bradyrhizobium</taxon>
    </lineage>
</organism>
<feature type="transmembrane region" description="Helical" evidence="1">
    <location>
        <begin position="12"/>
        <end position="33"/>
    </location>
</feature>
<dbReference type="PANTHER" id="PTHR34219">
    <property type="entry name" value="IRON-REGULATED INNER MEMBRANE PROTEIN-RELATED"/>
    <property type="match status" value="1"/>
</dbReference>
<evidence type="ECO:0000256" key="1">
    <source>
        <dbReference type="SAM" id="Phobius"/>
    </source>
</evidence>
<protein>
    <recommendedName>
        <fullName evidence="4">Peptidase</fullName>
    </recommendedName>
</protein>
<sequence>MTGVIVLLHRWLGIAFCLMFAMWFASGIVMHFVPFPALTEAEGLTGLAPVEGASIIPVADAVAASGITDATRIRLIQRSDGPVYVVSGPSRVRAVHASDGADASVEFPDVALAIAQDHARRRGLDAARAAIIARADYDQWSVPNGFDRHRPLFRIALGDAAGTEIYVSSRTGEVVLDTTRSERGWNWVGSVVHWIYPTVLRSNWVLWDRVVSMLALVALIAAALGALLGVIRIKVRGRVSSPYRGWHALHHVIGLVSTVFVLTWIFSGWLSMDHGRLFSRGQLTAAEAGITNAVPDWRTAPSLDQRALSISAREVEWFAFNANVFRRDRTDLGRQTLTKAGEAARDRQKTFLDAQEVLRLTTRLSGGCGAVSVVADDDAYPARSSVPGAPVYRSRCGDLWFDIDGADGSILQRLDASRRVYRWAYSALHTLDVPVLMAHSRLRDGLIVGLCALGLAFSVTGIVIGWRRLRATFASKGA</sequence>
<keyword evidence="1" id="KW-0472">Membrane</keyword>
<keyword evidence="1" id="KW-1133">Transmembrane helix</keyword>
<accession>A0A0R3CTX5</accession>
<dbReference type="OrthoDB" id="9760788at2"/>